<feature type="region of interest" description="Disordered" evidence="1">
    <location>
        <begin position="282"/>
        <end position="302"/>
    </location>
</feature>
<feature type="compositionally biased region" description="Basic and acidic residues" evidence="1">
    <location>
        <begin position="82"/>
        <end position="93"/>
    </location>
</feature>
<proteinExistence type="predicted"/>
<reference evidence="2" key="1">
    <citation type="submission" date="2023-03" db="EMBL/GenBank/DDBJ databases">
        <title>Massive genome expansion in bonnet fungi (Mycena s.s.) driven by repeated elements and novel gene families across ecological guilds.</title>
        <authorList>
            <consortium name="Lawrence Berkeley National Laboratory"/>
            <person name="Harder C.B."/>
            <person name="Miyauchi S."/>
            <person name="Viragh M."/>
            <person name="Kuo A."/>
            <person name="Thoen E."/>
            <person name="Andreopoulos B."/>
            <person name="Lu D."/>
            <person name="Skrede I."/>
            <person name="Drula E."/>
            <person name="Henrissat B."/>
            <person name="Morin E."/>
            <person name="Kohler A."/>
            <person name="Barry K."/>
            <person name="LaButti K."/>
            <person name="Morin E."/>
            <person name="Salamov A."/>
            <person name="Lipzen A."/>
            <person name="Mereny Z."/>
            <person name="Hegedus B."/>
            <person name="Baldrian P."/>
            <person name="Stursova M."/>
            <person name="Weitz H."/>
            <person name="Taylor A."/>
            <person name="Grigoriev I.V."/>
            <person name="Nagy L.G."/>
            <person name="Martin F."/>
            <person name="Kauserud H."/>
        </authorList>
    </citation>
    <scope>NUCLEOTIDE SEQUENCE</scope>
    <source>
        <strain evidence="2">CBHHK182m</strain>
    </source>
</reference>
<name>A0AAD7GHA6_9AGAR</name>
<feature type="region of interest" description="Disordered" evidence="1">
    <location>
        <begin position="1"/>
        <end position="93"/>
    </location>
</feature>
<keyword evidence="3" id="KW-1185">Reference proteome</keyword>
<feature type="compositionally biased region" description="Polar residues" evidence="1">
    <location>
        <begin position="19"/>
        <end position="28"/>
    </location>
</feature>
<gene>
    <name evidence="2" type="ORF">B0H16DRAFT_1351450</name>
</gene>
<evidence type="ECO:0000313" key="2">
    <source>
        <dbReference type="EMBL" id="KAJ7694737.1"/>
    </source>
</evidence>
<organism evidence="2 3">
    <name type="scientific">Mycena metata</name>
    <dbReference type="NCBI Taxonomy" id="1033252"/>
    <lineage>
        <taxon>Eukaryota</taxon>
        <taxon>Fungi</taxon>
        <taxon>Dikarya</taxon>
        <taxon>Basidiomycota</taxon>
        <taxon>Agaricomycotina</taxon>
        <taxon>Agaricomycetes</taxon>
        <taxon>Agaricomycetidae</taxon>
        <taxon>Agaricales</taxon>
        <taxon>Marasmiineae</taxon>
        <taxon>Mycenaceae</taxon>
        <taxon>Mycena</taxon>
    </lineage>
</organism>
<evidence type="ECO:0000313" key="3">
    <source>
        <dbReference type="Proteomes" id="UP001215598"/>
    </source>
</evidence>
<feature type="compositionally biased region" description="Basic and acidic residues" evidence="1">
    <location>
        <begin position="283"/>
        <end position="295"/>
    </location>
</feature>
<dbReference type="AlphaFoldDB" id="A0AAD7GHA6"/>
<protein>
    <submittedName>
        <fullName evidence="2">Uncharacterized protein</fullName>
    </submittedName>
</protein>
<sequence>MERLPTLFPFIPPIPVASGSGQPSQPQTPRHHHTERGGSLEPSASSPMSMVDVAPLKPRQKRGRPAYTPNTRHLKQTVKKLRSSEHSPDKRKLSAAKLELERKASELAAAKEQMAVLQAEAEGRERVLAAAKAAKEAAERKAKLEAEETRRAQSFVKRVTDSEANGGFNFKSLDHFFTALWRTGSGGDQQMSRVISKYVKDHGVAHATNMFRRSQEAKEEFISQEMAEIFEREGRAIQALLTRDGTSITELLKDFSMEYLAAEIEANAPHLWAALAMLAEPDQSTRRQADGETRRNKGLVRC</sequence>
<dbReference type="EMBL" id="JARKIB010000678">
    <property type="protein sequence ID" value="KAJ7694737.1"/>
    <property type="molecule type" value="Genomic_DNA"/>
</dbReference>
<dbReference type="Proteomes" id="UP001215598">
    <property type="component" value="Unassembled WGS sequence"/>
</dbReference>
<feature type="compositionally biased region" description="Basic residues" evidence="1">
    <location>
        <begin position="72"/>
        <end position="81"/>
    </location>
</feature>
<comment type="caution">
    <text evidence="2">The sequence shown here is derived from an EMBL/GenBank/DDBJ whole genome shotgun (WGS) entry which is preliminary data.</text>
</comment>
<evidence type="ECO:0000256" key="1">
    <source>
        <dbReference type="SAM" id="MobiDB-lite"/>
    </source>
</evidence>
<accession>A0AAD7GHA6</accession>